<keyword evidence="3" id="KW-1003">Cell membrane</keyword>
<keyword evidence="2" id="KW-0813">Transport</keyword>
<dbReference type="EMBL" id="FNQG01000005">
    <property type="protein sequence ID" value="SDZ95777.1"/>
    <property type="molecule type" value="Genomic_DNA"/>
</dbReference>
<accession>A0A1H3X8Q2</accession>
<feature type="transmembrane region" description="Helical" evidence="7">
    <location>
        <begin position="316"/>
        <end position="335"/>
    </location>
</feature>
<feature type="transmembrane region" description="Helical" evidence="7">
    <location>
        <begin position="192"/>
        <end position="212"/>
    </location>
</feature>
<evidence type="ECO:0000256" key="5">
    <source>
        <dbReference type="ARBA" id="ARBA00022989"/>
    </source>
</evidence>
<evidence type="ECO:0000313" key="8">
    <source>
        <dbReference type="EMBL" id="SDZ95777.1"/>
    </source>
</evidence>
<keyword evidence="4 7" id="KW-0812">Transmembrane</keyword>
<name>A0A1H3X8Q2_SELRU</name>
<evidence type="ECO:0000256" key="1">
    <source>
        <dbReference type="ARBA" id="ARBA00004651"/>
    </source>
</evidence>
<dbReference type="GO" id="GO:0015297">
    <property type="term" value="F:antiporter activity"/>
    <property type="evidence" value="ECO:0007669"/>
    <property type="project" value="InterPro"/>
</dbReference>
<feature type="transmembrane region" description="Helical" evidence="7">
    <location>
        <begin position="14"/>
        <end position="34"/>
    </location>
</feature>
<dbReference type="PIRSF" id="PIRSF006603">
    <property type="entry name" value="DinF"/>
    <property type="match status" value="1"/>
</dbReference>
<proteinExistence type="predicted"/>
<dbReference type="InterPro" id="IPR048279">
    <property type="entry name" value="MdtK-like"/>
</dbReference>
<evidence type="ECO:0000256" key="7">
    <source>
        <dbReference type="SAM" id="Phobius"/>
    </source>
</evidence>
<feature type="transmembrane region" description="Helical" evidence="7">
    <location>
        <begin position="281"/>
        <end position="304"/>
    </location>
</feature>
<dbReference type="Pfam" id="PF01554">
    <property type="entry name" value="MatE"/>
    <property type="match status" value="2"/>
</dbReference>
<dbReference type="PANTHER" id="PTHR43823">
    <property type="entry name" value="SPORULATION PROTEIN YKVU"/>
    <property type="match status" value="1"/>
</dbReference>
<protein>
    <submittedName>
        <fullName evidence="8">Putative efflux protein, MATE family</fullName>
    </submittedName>
</protein>
<keyword evidence="5 7" id="KW-1133">Transmembrane helix</keyword>
<evidence type="ECO:0000256" key="4">
    <source>
        <dbReference type="ARBA" id="ARBA00022692"/>
    </source>
</evidence>
<evidence type="ECO:0000256" key="6">
    <source>
        <dbReference type="ARBA" id="ARBA00023136"/>
    </source>
</evidence>
<dbReference type="AlphaFoldDB" id="A0A1H3X8Q2"/>
<feature type="transmembrane region" description="Helical" evidence="7">
    <location>
        <begin position="414"/>
        <end position="434"/>
    </location>
</feature>
<evidence type="ECO:0000256" key="3">
    <source>
        <dbReference type="ARBA" id="ARBA00022475"/>
    </source>
</evidence>
<dbReference type="OrthoDB" id="9811110at2"/>
<dbReference type="GO" id="GO:0042910">
    <property type="term" value="F:xenobiotic transmembrane transporter activity"/>
    <property type="evidence" value="ECO:0007669"/>
    <property type="project" value="InterPro"/>
</dbReference>
<dbReference type="InterPro" id="IPR002528">
    <property type="entry name" value="MATE_fam"/>
</dbReference>
<evidence type="ECO:0000313" key="9">
    <source>
        <dbReference type="Proteomes" id="UP000183469"/>
    </source>
</evidence>
<feature type="transmembrane region" description="Helical" evidence="7">
    <location>
        <begin position="165"/>
        <end position="186"/>
    </location>
</feature>
<feature type="transmembrane region" description="Helical" evidence="7">
    <location>
        <begin position="46"/>
        <end position="69"/>
    </location>
</feature>
<keyword evidence="6 7" id="KW-0472">Membrane</keyword>
<sequence>MKIELSEHFTYKKILLYSLPNIGTMLAITSFQMADGFFVSNWLGVSSFAAVNLVFPLLMMLVAPGFMIGEGGSAFISKLKGEGNIEKARQYFTLLVAVIFIWGAFFSTLMVIFLPEIVRMLGASEELVPYCLRYGRILFLFIAPLLITTSFQSLWVMAEKSETGFYLSVVQGVTHVILDWLFIVVLEYEIEGAATATGLATIVNTLITLWYFSRPNASGLHFVRFRFDLYRLAKICYNGISEMVDAVSVNILELVYNLQLMLLLGQLGVAAIGVHSYVGEVFLSVFFAINTTTVTVVGYKYGAGDFDGIRDLMKKNIVLTLGLGFVMTAAGVSLADDIATLYLGYDPEAHAFATRALRICALEFFLYGFCLVTSGFFTGLDRGTISAVIAVCQSLIAPIIFIYLFPVLFGADNIWYAAPAATVVGAILGTAFLIKKMPLLGTEED</sequence>
<reference evidence="8 9" key="1">
    <citation type="submission" date="2016-10" db="EMBL/GenBank/DDBJ databases">
        <authorList>
            <person name="de Groot N.N."/>
        </authorList>
    </citation>
    <scope>NUCLEOTIDE SEQUENCE [LARGE SCALE GENOMIC DNA]</scope>
    <source>
        <strain evidence="8 9">DSM 2872</strain>
    </source>
</reference>
<dbReference type="PANTHER" id="PTHR43823:SF3">
    <property type="entry name" value="MULTIDRUG EXPORT PROTEIN MEPA"/>
    <property type="match status" value="1"/>
</dbReference>
<feature type="transmembrane region" description="Helical" evidence="7">
    <location>
        <begin position="90"/>
        <end position="114"/>
    </location>
</feature>
<evidence type="ECO:0000256" key="2">
    <source>
        <dbReference type="ARBA" id="ARBA00022448"/>
    </source>
</evidence>
<feature type="transmembrane region" description="Helical" evidence="7">
    <location>
        <begin position="355"/>
        <end position="380"/>
    </location>
</feature>
<organism evidence="8 9">
    <name type="scientific">Selenomonas ruminantium</name>
    <dbReference type="NCBI Taxonomy" id="971"/>
    <lineage>
        <taxon>Bacteria</taxon>
        <taxon>Bacillati</taxon>
        <taxon>Bacillota</taxon>
        <taxon>Negativicutes</taxon>
        <taxon>Selenomonadales</taxon>
        <taxon>Selenomonadaceae</taxon>
        <taxon>Selenomonas</taxon>
    </lineage>
</organism>
<dbReference type="GO" id="GO:0005886">
    <property type="term" value="C:plasma membrane"/>
    <property type="evidence" value="ECO:0007669"/>
    <property type="project" value="UniProtKB-SubCell"/>
</dbReference>
<feature type="transmembrane region" description="Helical" evidence="7">
    <location>
        <begin position="254"/>
        <end position="275"/>
    </location>
</feature>
<dbReference type="Proteomes" id="UP000183469">
    <property type="component" value="Unassembled WGS sequence"/>
</dbReference>
<dbReference type="NCBIfam" id="TIGR00797">
    <property type="entry name" value="matE"/>
    <property type="match status" value="1"/>
</dbReference>
<gene>
    <name evidence="8" type="ORF">SAMN05660648_01370</name>
</gene>
<feature type="transmembrane region" description="Helical" evidence="7">
    <location>
        <begin position="134"/>
        <end position="158"/>
    </location>
</feature>
<comment type="subcellular location">
    <subcellularLocation>
        <location evidence="1">Cell membrane</location>
        <topology evidence="1">Multi-pass membrane protein</topology>
    </subcellularLocation>
</comment>
<feature type="transmembrane region" description="Helical" evidence="7">
    <location>
        <begin position="387"/>
        <end position="408"/>
    </location>
</feature>
<dbReference type="InterPro" id="IPR051327">
    <property type="entry name" value="MATE_MepA_subfamily"/>
</dbReference>
<dbReference type="RefSeq" id="WP_074671757.1">
    <property type="nucleotide sequence ID" value="NZ_FNQG01000005.1"/>
</dbReference>